<accession>H5TIB7</accession>
<dbReference type="PANTHER" id="PTHR47354">
    <property type="entry name" value="NADH OXIDOREDUCTASE HCR"/>
    <property type="match status" value="1"/>
</dbReference>
<dbReference type="GO" id="GO:0016491">
    <property type="term" value="F:oxidoreductase activity"/>
    <property type="evidence" value="ECO:0007669"/>
    <property type="project" value="InterPro"/>
</dbReference>
<proteinExistence type="predicted"/>
<dbReference type="Pfam" id="PF00970">
    <property type="entry name" value="FAD_binding_6"/>
    <property type="match status" value="1"/>
</dbReference>
<organism evidence="5 6">
    <name type="scientific">Gordonia otitidis (strain DSM 44809 / CCUG 52243 / JCM 12355 / NBRC 100426 / IFM 10032)</name>
    <dbReference type="NCBI Taxonomy" id="1108044"/>
    <lineage>
        <taxon>Bacteria</taxon>
        <taxon>Bacillati</taxon>
        <taxon>Actinomycetota</taxon>
        <taxon>Actinomycetes</taxon>
        <taxon>Mycobacteriales</taxon>
        <taxon>Gordoniaceae</taxon>
        <taxon>Gordonia</taxon>
    </lineage>
</organism>
<evidence type="ECO:0000256" key="2">
    <source>
        <dbReference type="ARBA" id="ARBA00022714"/>
    </source>
</evidence>
<dbReference type="EMBL" id="BAFB01000052">
    <property type="protein sequence ID" value="GAB33225.1"/>
    <property type="molecule type" value="Genomic_DNA"/>
</dbReference>
<evidence type="ECO:0000313" key="5">
    <source>
        <dbReference type="EMBL" id="GAB33225.1"/>
    </source>
</evidence>
<dbReference type="InterPro" id="IPR008333">
    <property type="entry name" value="Cbr1-like_FAD-bd_dom"/>
</dbReference>
<dbReference type="GO" id="GO:0051537">
    <property type="term" value="F:2 iron, 2 sulfur cluster binding"/>
    <property type="evidence" value="ECO:0007669"/>
    <property type="project" value="UniProtKB-KW"/>
</dbReference>
<dbReference type="PROSITE" id="PS51384">
    <property type="entry name" value="FAD_FR"/>
    <property type="match status" value="1"/>
</dbReference>
<dbReference type="Gene3D" id="2.40.30.10">
    <property type="entry name" value="Translation factors"/>
    <property type="match status" value="1"/>
</dbReference>
<dbReference type="InterPro" id="IPR039261">
    <property type="entry name" value="FNR_nucleotide-bd"/>
</dbReference>
<dbReference type="AlphaFoldDB" id="H5TIB7"/>
<keyword evidence="6" id="KW-1185">Reference proteome</keyword>
<dbReference type="SUPFAM" id="SSF63380">
    <property type="entry name" value="Riboflavin synthase domain-like"/>
    <property type="match status" value="1"/>
</dbReference>
<keyword evidence="2" id="KW-0408">Iron</keyword>
<protein>
    <submittedName>
        <fullName evidence="5">Oxidoreductase</fullName>
    </submittedName>
</protein>
<evidence type="ECO:0000256" key="1">
    <source>
        <dbReference type="ARBA" id="ARBA00001974"/>
    </source>
</evidence>
<keyword evidence="3" id="KW-0411">Iron-sulfur</keyword>
<dbReference type="InterPro" id="IPR017938">
    <property type="entry name" value="Riboflavin_synthase-like_b-brl"/>
</dbReference>
<dbReference type="Proteomes" id="UP000005038">
    <property type="component" value="Unassembled WGS sequence"/>
</dbReference>
<keyword evidence="2" id="KW-0001">2Fe-2S</keyword>
<comment type="cofactor">
    <cofactor evidence="1">
        <name>FAD</name>
        <dbReference type="ChEBI" id="CHEBI:57692"/>
    </cofactor>
</comment>
<dbReference type="PANTHER" id="PTHR47354:SF5">
    <property type="entry name" value="PROTEIN RFBI"/>
    <property type="match status" value="1"/>
</dbReference>
<dbReference type="Pfam" id="PF00175">
    <property type="entry name" value="NAD_binding_1"/>
    <property type="match status" value="1"/>
</dbReference>
<dbReference type="InterPro" id="IPR017927">
    <property type="entry name" value="FAD-bd_FR_type"/>
</dbReference>
<sequence>MDWQITTVVGAEMQTPTARSLRLALSEPMSADAGAHVDIRLTAEDGYSTARPYSLSDVRETRTVEVTVEKLDDGEVSPYLVDVVEVGEPLEISGPNGRWFTWNPASTSPVQLIGGGSGIVPLMSMIRKREVAAPSTPFNLVYSLRGPERRYFAAELDQLAAHDRLPISVFHTRVAQQDDVRMPGRVTAAELAAVTIAPEREPVVYICGPNGFVEYCARTMLHVGHPADRIRTERFG</sequence>
<feature type="domain" description="FAD-binding FR-type" evidence="4">
    <location>
        <begin position="1"/>
        <end position="102"/>
    </location>
</feature>
<comment type="caution">
    <text evidence="5">The sequence shown here is derived from an EMBL/GenBank/DDBJ whole genome shotgun (WGS) entry which is preliminary data.</text>
</comment>
<evidence type="ECO:0000259" key="4">
    <source>
        <dbReference type="PROSITE" id="PS51384"/>
    </source>
</evidence>
<evidence type="ECO:0000256" key="3">
    <source>
        <dbReference type="ARBA" id="ARBA00023014"/>
    </source>
</evidence>
<dbReference type="SUPFAM" id="SSF52343">
    <property type="entry name" value="Ferredoxin reductase-like, C-terminal NADP-linked domain"/>
    <property type="match status" value="1"/>
</dbReference>
<dbReference type="PRINTS" id="PR00406">
    <property type="entry name" value="CYTB5RDTASE"/>
</dbReference>
<keyword evidence="2" id="KW-0479">Metal-binding</keyword>
<name>H5TIB7_GORO1</name>
<reference evidence="5" key="1">
    <citation type="submission" date="2012-02" db="EMBL/GenBank/DDBJ databases">
        <title>Whole genome shotgun sequence of Gordonia otitidis NBRC 100426.</title>
        <authorList>
            <person name="Yoshida I."/>
            <person name="Hosoyama A."/>
            <person name="Tsuchikane K."/>
            <person name="Katsumata H."/>
            <person name="Yamazaki S."/>
            <person name="Fujita N."/>
        </authorList>
    </citation>
    <scope>NUCLEOTIDE SEQUENCE [LARGE SCALE GENOMIC DNA]</scope>
    <source>
        <strain evidence="5">NBRC 100426</strain>
    </source>
</reference>
<dbReference type="InterPro" id="IPR001433">
    <property type="entry name" value="OxRdtase_FAD/NAD-bd"/>
</dbReference>
<evidence type="ECO:0000313" key="6">
    <source>
        <dbReference type="Proteomes" id="UP000005038"/>
    </source>
</evidence>
<dbReference type="STRING" id="1108044.GOOTI_052_00040"/>
<dbReference type="InterPro" id="IPR050415">
    <property type="entry name" value="MRET"/>
</dbReference>
<gene>
    <name evidence="5" type="ORF">GOOTI_052_00040</name>
</gene>
<dbReference type="Gene3D" id="3.40.50.80">
    <property type="entry name" value="Nucleotide-binding domain of ferredoxin-NADP reductase (FNR) module"/>
    <property type="match status" value="1"/>
</dbReference>